<dbReference type="RefSeq" id="WP_027844232.1">
    <property type="nucleotide sequence ID" value="NZ_LMTZ01000105.1"/>
</dbReference>
<keyword evidence="1" id="KW-0812">Transmembrane</keyword>
<dbReference type="AlphaFoldDB" id="A0A0V7ZMH4"/>
<dbReference type="OrthoDB" id="9779233at2"/>
<sequence>MKFKHSINLHKGTTFLFVLGLMLWYQNFTIGPWVYLALHGSYGIMWLIKDNMFPDKQWDKETSIPMGIFIFVGLGLYWVAPFILISSGSQPPAPLIALAIIMNLFGVFLHYSGDAQKYYTLKYKPGLITEGFFARCRNTNYLGEILTYSSFAILAQHWLPFVVLGLFASAGFIPNMIKKEKSLSRYPEFEEYKANSGLILPKLFGFGIGTSTQSSTTANTSQESR</sequence>
<keyword evidence="1" id="KW-0472">Membrane</keyword>
<keyword evidence="1" id="KW-1133">Transmembrane helix</keyword>
<comment type="caution">
    <text evidence="2">The sequence shown here is derived from an EMBL/GenBank/DDBJ whole genome shotgun (WGS) entry which is preliminary data.</text>
</comment>
<evidence type="ECO:0000256" key="1">
    <source>
        <dbReference type="SAM" id="Phobius"/>
    </source>
</evidence>
<evidence type="ECO:0000313" key="2">
    <source>
        <dbReference type="EMBL" id="KST65672.1"/>
    </source>
</evidence>
<dbReference type="Proteomes" id="UP000053372">
    <property type="component" value="Unassembled WGS sequence"/>
</dbReference>
<feature type="transmembrane region" description="Helical" evidence="1">
    <location>
        <begin position="64"/>
        <end position="85"/>
    </location>
</feature>
<dbReference type="InterPro" id="IPR010721">
    <property type="entry name" value="UstE-like"/>
</dbReference>
<dbReference type="GO" id="GO:0016020">
    <property type="term" value="C:membrane"/>
    <property type="evidence" value="ECO:0007669"/>
    <property type="project" value="TreeGrafter"/>
</dbReference>
<dbReference type="Pfam" id="PF06966">
    <property type="entry name" value="DUF1295"/>
    <property type="match status" value="1"/>
</dbReference>
<name>A0A0V7ZMH4_9CYAN</name>
<dbReference type="EMBL" id="LMTZ01000105">
    <property type="protein sequence ID" value="KST65672.1"/>
    <property type="molecule type" value="Genomic_DNA"/>
</dbReference>
<reference evidence="2 3" key="1">
    <citation type="journal article" date="2015" name="Genome Announc.">
        <title>Draft Genome of the Euendolithic (true boring) Cyanobacterium Mastigocoleus testarum strain BC008.</title>
        <authorList>
            <person name="Guida B.S."/>
            <person name="Garcia-Pichel F."/>
        </authorList>
    </citation>
    <scope>NUCLEOTIDE SEQUENCE [LARGE SCALE GENOMIC DNA]</scope>
    <source>
        <strain evidence="2 3">BC008</strain>
    </source>
</reference>
<feature type="transmembrane region" description="Helical" evidence="1">
    <location>
        <begin position="158"/>
        <end position="177"/>
    </location>
</feature>
<proteinExistence type="predicted"/>
<dbReference type="PANTHER" id="PTHR32251">
    <property type="entry name" value="3-OXO-5-ALPHA-STEROID 4-DEHYDROGENASE"/>
    <property type="match status" value="1"/>
</dbReference>
<feature type="transmembrane region" description="Helical" evidence="1">
    <location>
        <begin position="12"/>
        <end position="36"/>
    </location>
</feature>
<feature type="transmembrane region" description="Helical" evidence="1">
    <location>
        <begin position="92"/>
        <end position="111"/>
    </location>
</feature>
<accession>A0A0V7ZMH4</accession>
<organism evidence="2 3">
    <name type="scientific">Mastigocoleus testarum BC008</name>
    <dbReference type="NCBI Taxonomy" id="371196"/>
    <lineage>
        <taxon>Bacteria</taxon>
        <taxon>Bacillati</taxon>
        <taxon>Cyanobacteriota</taxon>
        <taxon>Cyanophyceae</taxon>
        <taxon>Nostocales</taxon>
        <taxon>Hapalosiphonaceae</taxon>
        <taxon>Mastigocoleus</taxon>
    </lineage>
</organism>
<gene>
    <name evidence="2" type="ORF">BC008_22085</name>
</gene>
<dbReference type="PANTHER" id="PTHR32251:SF33">
    <property type="entry name" value="STEROID 5-ALPHA REDUCTASE C-TERMINAL DOMAIN-CONTAINING PROTEIN"/>
    <property type="match status" value="1"/>
</dbReference>
<evidence type="ECO:0000313" key="3">
    <source>
        <dbReference type="Proteomes" id="UP000053372"/>
    </source>
</evidence>
<keyword evidence="3" id="KW-1185">Reference proteome</keyword>
<dbReference type="PROSITE" id="PS50244">
    <property type="entry name" value="S5A_REDUCTASE"/>
    <property type="match status" value="1"/>
</dbReference>
<dbReference type="Gene3D" id="1.20.120.1630">
    <property type="match status" value="1"/>
</dbReference>
<protein>
    <submittedName>
        <fullName evidence="2">Steroid 5-alpha reductase</fullName>
    </submittedName>
</protein>